<dbReference type="PANTHER" id="PTHR46401:SF2">
    <property type="entry name" value="GLYCOSYLTRANSFERASE WBBK-RELATED"/>
    <property type="match status" value="1"/>
</dbReference>
<name>X6PA41_RETFI</name>
<dbReference type="Proteomes" id="UP000023152">
    <property type="component" value="Unassembled WGS sequence"/>
</dbReference>
<comment type="caution">
    <text evidence="4">The sequence shown here is derived from an EMBL/GenBank/DDBJ whole genome shotgun (WGS) entry which is preliminary data.</text>
</comment>
<dbReference type="GO" id="GO:0016757">
    <property type="term" value="F:glycosyltransferase activity"/>
    <property type="evidence" value="ECO:0007669"/>
    <property type="project" value="UniProtKB-KW"/>
</dbReference>
<dbReference type="SUPFAM" id="SSF53756">
    <property type="entry name" value="UDP-Glycosyltransferase/glycogen phosphorylase"/>
    <property type="match status" value="1"/>
</dbReference>
<gene>
    <name evidence="4" type="ORF">RFI_02170</name>
</gene>
<dbReference type="EMBL" id="ASPP01002149">
    <property type="protein sequence ID" value="ETO34919.1"/>
    <property type="molecule type" value="Genomic_DNA"/>
</dbReference>
<evidence type="ECO:0000259" key="3">
    <source>
        <dbReference type="Pfam" id="PF00534"/>
    </source>
</evidence>
<keyword evidence="1" id="KW-0328">Glycosyltransferase</keyword>
<protein>
    <submittedName>
        <fullName evidence="4">Glycosyl transferase, group 1 family protein</fullName>
    </submittedName>
</protein>
<dbReference type="CDD" id="cd03809">
    <property type="entry name" value="GT4_MtfB-like"/>
    <property type="match status" value="1"/>
</dbReference>
<proteinExistence type="predicted"/>
<evidence type="ECO:0000256" key="1">
    <source>
        <dbReference type="ARBA" id="ARBA00022676"/>
    </source>
</evidence>
<feature type="domain" description="Glycosyl transferase family 1" evidence="3">
    <location>
        <begin position="211"/>
        <end position="370"/>
    </location>
</feature>
<keyword evidence="2 4" id="KW-0808">Transferase</keyword>
<dbReference type="OrthoDB" id="443318at2759"/>
<dbReference type="AlphaFoldDB" id="X6PA41"/>
<evidence type="ECO:0000313" key="5">
    <source>
        <dbReference type="Proteomes" id="UP000023152"/>
    </source>
</evidence>
<dbReference type="Pfam" id="PF00534">
    <property type="entry name" value="Glycos_transf_1"/>
    <property type="match status" value="1"/>
</dbReference>
<dbReference type="InterPro" id="IPR001296">
    <property type="entry name" value="Glyco_trans_1"/>
</dbReference>
<keyword evidence="5" id="KW-1185">Reference proteome</keyword>
<reference evidence="4 5" key="1">
    <citation type="journal article" date="2013" name="Curr. Biol.">
        <title>The Genome of the Foraminiferan Reticulomyxa filosa.</title>
        <authorList>
            <person name="Glockner G."/>
            <person name="Hulsmann N."/>
            <person name="Schleicher M."/>
            <person name="Noegel A.A."/>
            <person name="Eichinger L."/>
            <person name="Gallinger C."/>
            <person name="Pawlowski J."/>
            <person name="Sierra R."/>
            <person name="Euteneuer U."/>
            <person name="Pillet L."/>
            <person name="Moustafa A."/>
            <person name="Platzer M."/>
            <person name="Groth M."/>
            <person name="Szafranski K."/>
            <person name="Schliwa M."/>
        </authorList>
    </citation>
    <scope>NUCLEOTIDE SEQUENCE [LARGE SCALE GENOMIC DNA]</scope>
</reference>
<dbReference type="PANTHER" id="PTHR46401">
    <property type="entry name" value="GLYCOSYLTRANSFERASE WBBK-RELATED"/>
    <property type="match status" value="1"/>
</dbReference>
<accession>X6PA41</accession>
<evidence type="ECO:0000313" key="4">
    <source>
        <dbReference type="EMBL" id="ETO34919.1"/>
    </source>
</evidence>
<sequence>MLKIPYKILNKLVMFKKYYNYLTQRNINSAELEIEIFKDYIWRKVFQYTFDYNEKGLLDNIKLFVGDTSQCRISGAFPRKMTLNTNGYDFAIFQDSRWVQVSDNTIKITRYHDALPILSIDTVHTKNMENHYKNLKAASKNSIYVCNSEPVRQDLIKIIPELENKSYTIPCALPDNYSKVNDGIKLKSILISRLSSVCLLETQKLKMIDRIKNAKKLDYILHLATIEPRKNLRSLIKAWYYLHLKYGIKLIVNGSLGWKYQEILDEMKPYIKEGSLIHIEKLPPNELPILYSHAKAFIFPSFGEGFGLPPKEAMQCECPVIVSDIPAHKWVMGDAVLYCDPYSINDISSKIEYLLFTEEGKEKQKELISKGLERLKLYDYRVVGEQWINLFDTLKGKKNA</sequence>
<organism evidence="4 5">
    <name type="scientific">Reticulomyxa filosa</name>
    <dbReference type="NCBI Taxonomy" id="46433"/>
    <lineage>
        <taxon>Eukaryota</taxon>
        <taxon>Sar</taxon>
        <taxon>Rhizaria</taxon>
        <taxon>Retaria</taxon>
        <taxon>Foraminifera</taxon>
        <taxon>Monothalamids</taxon>
        <taxon>Reticulomyxidae</taxon>
        <taxon>Reticulomyxa</taxon>
    </lineage>
</organism>
<dbReference type="Gene3D" id="3.40.50.2000">
    <property type="entry name" value="Glycogen Phosphorylase B"/>
    <property type="match status" value="1"/>
</dbReference>
<evidence type="ECO:0000256" key="2">
    <source>
        <dbReference type="ARBA" id="ARBA00022679"/>
    </source>
</evidence>